<organism evidence="4 5">
    <name type="scientific">Candidatus Colwellbacteria bacterium RIFCSPLOWO2_02_FULL_45_11</name>
    <dbReference type="NCBI Taxonomy" id="1797692"/>
    <lineage>
        <taxon>Bacteria</taxon>
        <taxon>Candidatus Colwelliibacteriota</taxon>
    </lineage>
</organism>
<dbReference type="PANTHER" id="PTHR17224">
    <property type="entry name" value="PEPTIDYL-TRNA HYDROLASE"/>
    <property type="match status" value="1"/>
</dbReference>
<dbReference type="AlphaFoldDB" id="A0A1G1Z7A0"/>
<evidence type="ECO:0000313" key="5">
    <source>
        <dbReference type="Proteomes" id="UP000176544"/>
    </source>
</evidence>
<keyword evidence="2" id="KW-0378">Hydrolase</keyword>
<name>A0A1G1Z7A0_9BACT</name>
<protein>
    <recommendedName>
        <fullName evidence="6">Aminoacyl-tRNA hydrolase</fullName>
    </recommendedName>
</protein>
<evidence type="ECO:0000313" key="4">
    <source>
        <dbReference type="EMBL" id="OGY60515.1"/>
    </source>
</evidence>
<keyword evidence="1" id="KW-0820">tRNA-binding</keyword>
<dbReference type="Pfam" id="PF01195">
    <property type="entry name" value="Pept_tRNA_hydro"/>
    <property type="match status" value="1"/>
</dbReference>
<dbReference type="InterPro" id="IPR001328">
    <property type="entry name" value="Pept_tRNA_hydro"/>
</dbReference>
<evidence type="ECO:0000256" key="1">
    <source>
        <dbReference type="ARBA" id="ARBA00022555"/>
    </source>
</evidence>
<accession>A0A1G1Z7A0</accession>
<dbReference type="GO" id="GO:0004045">
    <property type="term" value="F:peptidyl-tRNA hydrolase activity"/>
    <property type="evidence" value="ECO:0007669"/>
    <property type="project" value="InterPro"/>
</dbReference>
<dbReference type="Proteomes" id="UP000176544">
    <property type="component" value="Unassembled WGS sequence"/>
</dbReference>
<evidence type="ECO:0000256" key="3">
    <source>
        <dbReference type="ARBA" id="ARBA00022884"/>
    </source>
</evidence>
<dbReference type="EMBL" id="MHJA01000030">
    <property type="protein sequence ID" value="OGY60515.1"/>
    <property type="molecule type" value="Genomic_DNA"/>
</dbReference>
<dbReference type="GO" id="GO:0000049">
    <property type="term" value="F:tRNA binding"/>
    <property type="evidence" value="ECO:0007669"/>
    <property type="project" value="UniProtKB-KW"/>
</dbReference>
<gene>
    <name evidence="4" type="ORF">A3I33_02730</name>
</gene>
<reference evidence="4 5" key="1">
    <citation type="journal article" date="2016" name="Nat. Commun.">
        <title>Thousands of microbial genomes shed light on interconnected biogeochemical processes in an aquifer system.</title>
        <authorList>
            <person name="Anantharaman K."/>
            <person name="Brown C.T."/>
            <person name="Hug L.A."/>
            <person name="Sharon I."/>
            <person name="Castelle C.J."/>
            <person name="Probst A.J."/>
            <person name="Thomas B.C."/>
            <person name="Singh A."/>
            <person name="Wilkins M.J."/>
            <person name="Karaoz U."/>
            <person name="Brodie E.L."/>
            <person name="Williams K.H."/>
            <person name="Hubbard S.S."/>
            <person name="Banfield J.F."/>
        </authorList>
    </citation>
    <scope>NUCLEOTIDE SEQUENCE [LARGE SCALE GENOMIC DNA]</scope>
</reference>
<dbReference type="InterPro" id="IPR036416">
    <property type="entry name" value="Pept_tRNA_hydro_sf"/>
</dbReference>
<dbReference type="STRING" id="1797692.A3I33_02730"/>
<dbReference type="CDD" id="cd00462">
    <property type="entry name" value="PTH"/>
    <property type="match status" value="1"/>
</dbReference>
<dbReference type="PANTHER" id="PTHR17224:SF1">
    <property type="entry name" value="PEPTIDYL-TRNA HYDROLASE"/>
    <property type="match status" value="1"/>
</dbReference>
<comment type="caution">
    <text evidence="4">The sequence shown here is derived from an EMBL/GenBank/DDBJ whole genome shotgun (WGS) entry which is preliminary data.</text>
</comment>
<dbReference type="Gene3D" id="3.40.50.1470">
    <property type="entry name" value="Peptidyl-tRNA hydrolase"/>
    <property type="match status" value="1"/>
</dbReference>
<sequence length="194" mass="21737">MFNITFSKKGAAPGTGVSIHGKNIKLIVGLGNPGGEYKGTYHNVGSMFLDYLYSVLTGRQAEKPEWKKEKLFEYVKLGNIILARPTVYMNTSGRSVKKLLLYFKIKPAEILVLHDDSDIPLGNHKISYARGSAGHYGIESITKSIGTNEYSRLRLGVRYGNEQAGKFVLKKIGKQQLQILEKLFDEIKTSYFEV</sequence>
<dbReference type="NCBIfam" id="TIGR00447">
    <property type="entry name" value="pth"/>
    <property type="match status" value="1"/>
</dbReference>
<dbReference type="SUPFAM" id="SSF53178">
    <property type="entry name" value="Peptidyl-tRNA hydrolase-like"/>
    <property type="match status" value="1"/>
</dbReference>
<evidence type="ECO:0008006" key="6">
    <source>
        <dbReference type="Google" id="ProtNLM"/>
    </source>
</evidence>
<proteinExistence type="predicted"/>
<evidence type="ECO:0000256" key="2">
    <source>
        <dbReference type="ARBA" id="ARBA00022801"/>
    </source>
</evidence>
<keyword evidence="3" id="KW-0694">RNA-binding</keyword>